<proteinExistence type="predicted"/>
<protein>
    <submittedName>
        <fullName evidence="1">Head-tail adaptor protein</fullName>
    </submittedName>
</protein>
<dbReference type="AlphaFoldDB" id="A0AA42IE77"/>
<dbReference type="InterPro" id="IPR038666">
    <property type="entry name" value="SSP1_head-tail_sf"/>
</dbReference>
<dbReference type="RefSeq" id="WP_279698251.1">
    <property type="nucleotide sequence ID" value="NZ_JAOCDR010000011.1"/>
</dbReference>
<dbReference type="EMBL" id="JAOCDR010000011">
    <property type="protein sequence ID" value="MDH0655940.1"/>
    <property type="molecule type" value="Genomic_DNA"/>
</dbReference>
<comment type="caution">
    <text evidence="1">The sequence shown here is derived from an EMBL/GenBank/DDBJ whole genome shotgun (WGS) entry which is preliminary data.</text>
</comment>
<dbReference type="Pfam" id="PF05521">
    <property type="entry name" value="Phage_HCP"/>
    <property type="match status" value="1"/>
</dbReference>
<evidence type="ECO:0000313" key="1">
    <source>
        <dbReference type="EMBL" id="MDH0655940.1"/>
    </source>
</evidence>
<reference evidence="1" key="1">
    <citation type="submission" date="2022-09" db="EMBL/GenBank/DDBJ databases">
        <title>Intensive care unit water sources are persistently colonized with multi-drug resistant bacteria and are the site of extensive horizontal gene transfer of antibiotic resistance genes.</title>
        <authorList>
            <person name="Diorio-Toth L."/>
        </authorList>
    </citation>
    <scope>NUCLEOTIDE SEQUENCE</scope>
    <source>
        <strain evidence="1">GD03851</strain>
    </source>
</reference>
<name>A0AA42IE77_ACIJO</name>
<gene>
    <name evidence="1" type="ORF">N5D11_07390</name>
</gene>
<dbReference type="InterPro" id="IPR008767">
    <property type="entry name" value="Phage_SPP1_head-tail_adaptor"/>
</dbReference>
<organism evidence="1 2">
    <name type="scientific">Acinetobacter johnsonii</name>
    <dbReference type="NCBI Taxonomy" id="40214"/>
    <lineage>
        <taxon>Bacteria</taxon>
        <taxon>Pseudomonadati</taxon>
        <taxon>Pseudomonadota</taxon>
        <taxon>Gammaproteobacteria</taxon>
        <taxon>Moraxellales</taxon>
        <taxon>Moraxellaceae</taxon>
        <taxon>Acinetobacter</taxon>
    </lineage>
</organism>
<sequence length="108" mass="12073">MQSGDLDTLFDVLERTDQKNSGGQVKQEWNRIGQFYGGVEPISTQTFVQSGVQGSALVCRVVMRPDDFPQIKPKHMIKNVDTDEVYVIEGVLPVNKSKWSLMCKLGAL</sequence>
<evidence type="ECO:0000313" key="2">
    <source>
        <dbReference type="Proteomes" id="UP001161099"/>
    </source>
</evidence>
<dbReference type="Gene3D" id="2.40.10.270">
    <property type="entry name" value="Bacteriophage SPP1 head-tail adaptor protein"/>
    <property type="match status" value="1"/>
</dbReference>
<accession>A0AA42IE77</accession>
<dbReference type="Proteomes" id="UP001161099">
    <property type="component" value="Unassembled WGS sequence"/>
</dbReference>